<keyword evidence="1" id="KW-0732">Signal</keyword>
<feature type="signal peptide" evidence="1">
    <location>
        <begin position="1"/>
        <end position="22"/>
    </location>
</feature>
<dbReference type="Gene3D" id="2.60.120.380">
    <property type="match status" value="2"/>
</dbReference>
<proteinExistence type="predicted"/>
<sequence>MMRPNPSIFLAVLLLGTPVAMASSPSMTAIRPMGGRRGTELEITLSGARLKDAREILFYHPGIKTTKIEAPSDTQVKATLVIAPDCPLGLHELRLRTDTGISEARSFSVGVLPEVTEVEPNNDFTKPQVIAMNSTVNGVAENEDVDFFVVDAKKGERITAEVEGIRLGISLFDPYVAIMDAKRFELASSDDTALVWQDAQASIVVPEDGKYIIQVRESAYAGNGNCLYRVHVGNYPRPTATLPSGGKLGEAVDITWIGDVTGDRTTKVTLPAVPQEGYGIVAADDKGSAPYANSFRLSPFGNVLEVEPNDDNGTATPFSPPLALNGVIGKPGDVDRFVFKAVKGQAFDIRVFARSLRSPLDSVLYIGARSGGAIAGNDDSAGPDSYIRFGAPADGEYVIWVHDQLLNGGPNYAYRIEVSPVEAKLNLSVPSESLIRGTGTIAVAVPKGNRQAILVNASRADFGGDLAISAANLPAGVTFEADTMAASLATYPVLFTAQPDAAPAASLALLAGKPVDPKVVVPSQFSQIIELVLGQNNVPFWTRTVDSLAVAVTEEAPYSIEIVEPKVPLVHGGSMNLKVVAKRKPGFTAPIAVSLPWNPPGISSAGGVAIPENQNEALIPLNAAVGSEVKTWKIVVNGSSNGPTGPVLVSTQLAALTIATPFVGLTYQSAAVDQGKDVPLVVKVAKLVDFDGEATVALIGLPNKVTTEPKTINKATTDLVFPIKTDITSPAGKHASLFCQVVITKNGEPIVHNIGTGELRIDVPIPPKPTEAAAKPAAPVVAAPAPMPAAAPARPLSRLEQLRLEAKQRAEAASK</sequence>
<feature type="chain" id="PRO_5043403117" evidence="1">
    <location>
        <begin position="23"/>
        <end position="815"/>
    </location>
</feature>
<dbReference type="RefSeq" id="WP_406700545.1">
    <property type="nucleotide sequence ID" value="NZ_CP155447.1"/>
</dbReference>
<name>A0AAU7CRF2_9BACT</name>
<evidence type="ECO:0000256" key="1">
    <source>
        <dbReference type="SAM" id="SignalP"/>
    </source>
</evidence>
<gene>
    <name evidence="2" type="ORF">V5E97_17220</name>
</gene>
<protein>
    <submittedName>
        <fullName evidence="2">PPC domain-containing protein</fullName>
    </submittedName>
</protein>
<reference evidence="2" key="1">
    <citation type="submission" date="2024-05" db="EMBL/GenBank/DDBJ databases">
        <title>Planctomycetes of the genus Singulisphaera possess chitinolytic capabilities.</title>
        <authorList>
            <person name="Ivanova A."/>
        </authorList>
    </citation>
    <scope>NUCLEOTIDE SEQUENCE</scope>
    <source>
        <strain evidence="2">Ch08T</strain>
    </source>
</reference>
<dbReference type="Gene3D" id="2.60.40.10">
    <property type="entry name" value="Immunoglobulins"/>
    <property type="match status" value="1"/>
</dbReference>
<organism evidence="2">
    <name type="scientific">Singulisphaera sp. Ch08</name>
    <dbReference type="NCBI Taxonomy" id="3120278"/>
    <lineage>
        <taxon>Bacteria</taxon>
        <taxon>Pseudomonadati</taxon>
        <taxon>Planctomycetota</taxon>
        <taxon>Planctomycetia</taxon>
        <taxon>Isosphaerales</taxon>
        <taxon>Isosphaeraceae</taxon>
        <taxon>Singulisphaera</taxon>
    </lineage>
</organism>
<accession>A0AAU7CRF2</accession>
<dbReference type="EMBL" id="CP155447">
    <property type="protein sequence ID" value="XBH07706.1"/>
    <property type="molecule type" value="Genomic_DNA"/>
</dbReference>
<dbReference type="InterPro" id="IPR013783">
    <property type="entry name" value="Ig-like_fold"/>
</dbReference>
<evidence type="ECO:0000313" key="2">
    <source>
        <dbReference type="EMBL" id="XBH07706.1"/>
    </source>
</evidence>
<dbReference type="AlphaFoldDB" id="A0AAU7CRF2"/>